<dbReference type="AlphaFoldDB" id="A0A6A8DFX8"/>
<keyword evidence="2" id="KW-1185">Reference proteome</keyword>
<accession>A0A6A8DFX8</accession>
<gene>
    <name evidence="1" type="ORF">GH741_08665</name>
</gene>
<evidence type="ECO:0000313" key="1">
    <source>
        <dbReference type="EMBL" id="MRH42759.1"/>
    </source>
</evidence>
<organism evidence="1 2">
    <name type="scientific">Aquibacillus halophilus</name>
    <dbReference type="NCBI Taxonomy" id="930132"/>
    <lineage>
        <taxon>Bacteria</taxon>
        <taxon>Bacillati</taxon>
        <taxon>Bacillota</taxon>
        <taxon>Bacilli</taxon>
        <taxon>Bacillales</taxon>
        <taxon>Bacillaceae</taxon>
        <taxon>Aquibacillus</taxon>
    </lineage>
</organism>
<dbReference type="EMBL" id="WJNG01000006">
    <property type="protein sequence ID" value="MRH42759.1"/>
    <property type="molecule type" value="Genomic_DNA"/>
</dbReference>
<sequence>MIKEGAQIVMGEELNRYHMNISIIALSSARAVKAQDYFLTGLDSN</sequence>
<reference evidence="1" key="1">
    <citation type="submission" date="2019-11" db="EMBL/GenBank/DDBJ databases">
        <authorList>
            <person name="Li J."/>
        </authorList>
    </citation>
    <scope>NUCLEOTIDE SEQUENCE</scope>
    <source>
        <strain evidence="1">B6B</strain>
    </source>
</reference>
<protein>
    <submittedName>
        <fullName evidence="1">Uncharacterized protein</fullName>
    </submittedName>
</protein>
<comment type="caution">
    <text evidence="1">The sequence shown here is derived from an EMBL/GenBank/DDBJ whole genome shotgun (WGS) entry which is preliminary data.</text>
</comment>
<evidence type="ECO:0000313" key="2">
    <source>
        <dbReference type="Proteomes" id="UP000799092"/>
    </source>
</evidence>
<name>A0A6A8DFX8_9BACI</name>
<dbReference type="Proteomes" id="UP000799092">
    <property type="component" value="Unassembled WGS sequence"/>
</dbReference>
<proteinExistence type="predicted"/>